<evidence type="ECO:0000313" key="3">
    <source>
        <dbReference type="Proteomes" id="UP000325755"/>
    </source>
</evidence>
<dbReference type="PANTHER" id="PTHR33121">
    <property type="entry name" value="CYCLIC DI-GMP PHOSPHODIESTERASE PDEF"/>
    <property type="match status" value="1"/>
</dbReference>
<dbReference type="SUPFAM" id="SSF141868">
    <property type="entry name" value="EAL domain-like"/>
    <property type="match status" value="1"/>
</dbReference>
<dbReference type="InterPro" id="IPR050706">
    <property type="entry name" value="Cyclic-di-GMP_PDE-like"/>
</dbReference>
<feature type="domain" description="EAL" evidence="1">
    <location>
        <begin position="1"/>
        <end position="107"/>
    </location>
</feature>
<gene>
    <name evidence="2" type="ORF">F6R98_15105</name>
</gene>
<dbReference type="InterPro" id="IPR035919">
    <property type="entry name" value="EAL_sf"/>
</dbReference>
<dbReference type="CDD" id="cd01948">
    <property type="entry name" value="EAL"/>
    <property type="match status" value="1"/>
</dbReference>
<evidence type="ECO:0000259" key="1">
    <source>
        <dbReference type="PROSITE" id="PS50883"/>
    </source>
</evidence>
<dbReference type="InParanoid" id="A0A5Q0BIZ8"/>
<dbReference type="PROSITE" id="PS50883">
    <property type="entry name" value="EAL"/>
    <property type="match status" value="1"/>
</dbReference>
<keyword evidence="3" id="KW-1185">Reference proteome</keyword>
<dbReference type="RefSeq" id="WP_153249767.1">
    <property type="nucleotide sequence ID" value="NZ_CP044205.1"/>
</dbReference>
<reference evidence="2 3" key="1">
    <citation type="submission" date="2019-09" db="EMBL/GenBank/DDBJ databases">
        <title>Ecophysiology of the spiral-shaped methanotroph Methylospira mobilis as revealed by the complete genome sequence.</title>
        <authorList>
            <person name="Oshkin I.Y."/>
            <person name="Dedysh S.N."/>
            <person name="Miroshnikov K."/>
            <person name="Danilova O.V."/>
            <person name="Hakobyan A."/>
            <person name="Liesack W."/>
        </authorList>
    </citation>
    <scope>NUCLEOTIDE SEQUENCE [LARGE SCALE GENOMIC DNA]</scope>
    <source>
        <strain evidence="2 3">Shm1</strain>
    </source>
</reference>
<dbReference type="AlphaFoldDB" id="A0A5Q0BIZ8"/>
<sequence>MTAMRSVEMVMHDSAALPTLGALKYLGVTLAVDDFGSGYSSLSCLKRFSIYYFKIDRSFIIGLTEDSNDVAIVSAIIVMADSLGLKVIAEGVGKAEPLVFLVGRGCD</sequence>
<dbReference type="GO" id="GO:0071111">
    <property type="term" value="F:cyclic-guanylate-specific phosphodiesterase activity"/>
    <property type="evidence" value="ECO:0007669"/>
    <property type="project" value="InterPro"/>
</dbReference>
<accession>A0A5Q0BIZ8</accession>
<name>A0A5Q0BIZ8_9GAMM</name>
<proteinExistence type="predicted"/>
<evidence type="ECO:0000313" key="2">
    <source>
        <dbReference type="EMBL" id="QFY43790.1"/>
    </source>
</evidence>
<protein>
    <submittedName>
        <fullName evidence="2">EAL domain-containing protein</fullName>
    </submittedName>
</protein>
<dbReference type="KEGG" id="mmob:F6R98_15105"/>
<dbReference type="EMBL" id="CP044205">
    <property type="protein sequence ID" value="QFY43790.1"/>
    <property type="molecule type" value="Genomic_DNA"/>
</dbReference>
<dbReference type="InterPro" id="IPR001633">
    <property type="entry name" value="EAL_dom"/>
</dbReference>
<organism evidence="2 3">
    <name type="scientific">Candidatus Methylospira mobilis</name>
    <dbReference type="NCBI Taxonomy" id="1808979"/>
    <lineage>
        <taxon>Bacteria</taxon>
        <taxon>Pseudomonadati</taxon>
        <taxon>Pseudomonadota</taxon>
        <taxon>Gammaproteobacteria</taxon>
        <taxon>Methylococcales</taxon>
        <taxon>Methylococcaceae</taxon>
        <taxon>Candidatus Methylospira</taxon>
    </lineage>
</organism>
<dbReference type="Pfam" id="PF00563">
    <property type="entry name" value="EAL"/>
    <property type="match status" value="1"/>
</dbReference>
<dbReference type="Gene3D" id="3.20.20.450">
    <property type="entry name" value="EAL domain"/>
    <property type="match status" value="1"/>
</dbReference>
<dbReference type="PANTHER" id="PTHR33121:SF79">
    <property type="entry name" value="CYCLIC DI-GMP PHOSPHODIESTERASE PDED-RELATED"/>
    <property type="match status" value="1"/>
</dbReference>
<dbReference type="OrthoDB" id="9812358at2"/>
<dbReference type="Proteomes" id="UP000325755">
    <property type="component" value="Chromosome"/>
</dbReference>